<name>A0A6J5UDT0_PRUAR</name>
<proteinExistence type="predicted"/>
<reference evidence="1 2" key="1">
    <citation type="submission" date="2020-05" db="EMBL/GenBank/DDBJ databases">
        <authorList>
            <person name="Campoy J."/>
            <person name="Schneeberger K."/>
            <person name="Spophaly S."/>
        </authorList>
    </citation>
    <scope>NUCLEOTIDE SEQUENCE [LARGE SCALE GENOMIC DNA]</scope>
    <source>
        <strain evidence="1">PruArmRojPasFocal</strain>
    </source>
</reference>
<organism evidence="1 2">
    <name type="scientific">Prunus armeniaca</name>
    <name type="common">Apricot</name>
    <name type="synonym">Armeniaca vulgaris</name>
    <dbReference type="NCBI Taxonomy" id="36596"/>
    <lineage>
        <taxon>Eukaryota</taxon>
        <taxon>Viridiplantae</taxon>
        <taxon>Streptophyta</taxon>
        <taxon>Embryophyta</taxon>
        <taxon>Tracheophyta</taxon>
        <taxon>Spermatophyta</taxon>
        <taxon>Magnoliopsida</taxon>
        <taxon>eudicotyledons</taxon>
        <taxon>Gunneridae</taxon>
        <taxon>Pentapetalae</taxon>
        <taxon>rosids</taxon>
        <taxon>fabids</taxon>
        <taxon>Rosales</taxon>
        <taxon>Rosaceae</taxon>
        <taxon>Amygdaloideae</taxon>
        <taxon>Amygdaleae</taxon>
        <taxon>Prunus</taxon>
    </lineage>
</organism>
<evidence type="ECO:0000313" key="1">
    <source>
        <dbReference type="EMBL" id="CAB4273767.1"/>
    </source>
</evidence>
<dbReference type="Proteomes" id="UP000507222">
    <property type="component" value="Unassembled WGS sequence"/>
</dbReference>
<sequence>MSSPIFFGERPKGPFLGRTLEAWLLRWRSGFRVLEGVRCPYLAD</sequence>
<dbReference type="EMBL" id="CAEKDK010000003">
    <property type="protein sequence ID" value="CAB4273767.1"/>
    <property type="molecule type" value="Genomic_DNA"/>
</dbReference>
<protein>
    <submittedName>
        <fullName evidence="1">Uncharacterized protein</fullName>
    </submittedName>
</protein>
<evidence type="ECO:0000313" key="2">
    <source>
        <dbReference type="Proteomes" id="UP000507222"/>
    </source>
</evidence>
<gene>
    <name evidence="1" type="ORF">CURHAP_LOCUS21925</name>
</gene>
<dbReference type="AlphaFoldDB" id="A0A6J5UDT0"/>
<accession>A0A6J5UDT0</accession>